<dbReference type="GO" id="GO:0016620">
    <property type="term" value="F:oxidoreductase activity, acting on the aldehyde or oxo group of donors, NAD or NADP as acceptor"/>
    <property type="evidence" value="ECO:0007669"/>
    <property type="project" value="InterPro"/>
</dbReference>
<sequence length="188" mass="21065">MWSWSVGWCQGLLWFVFSVDFAVQQAHHAVYFNHGQCCCAGTRTFVESKIYDEFVERSKQLAESKKLGDPFDLTTEQGPQIDEVQMKKILQYCELGAQEGAQLVVGGVREGNTGYYVRPTVFANVTDQMTIAQEEIFGPVMSCLKFDSMEDLVEIANNTMYGLAAAVVTKDLDKAFYVANNIRAGSVW</sequence>
<dbReference type="OrthoDB" id="310895at2759"/>
<gene>
    <name evidence="5" type="ORF">GPUH_LOCUS137</name>
</gene>
<feature type="signal peptide" evidence="3">
    <location>
        <begin position="1"/>
        <end position="18"/>
    </location>
</feature>
<accession>A0A183CUJ6</accession>
<evidence type="ECO:0000256" key="2">
    <source>
        <dbReference type="ARBA" id="ARBA00023002"/>
    </source>
</evidence>
<dbReference type="InterPro" id="IPR016161">
    <property type="entry name" value="Ald_DH/histidinol_DH"/>
</dbReference>
<evidence type="ECO:0000313" key="6">
    <source>
        <dbReference type="Proteomes" id="UP000271098"/>
    </source>
</evidence>
<keyword evidence="6" id="KW-1185">Reference proteome</keyword>
<dbReference type="WBParaSite" id="GPUH_0000013601-mRNA-1">
    <property type="protein sequence ID" value="GPUH_0000013601-mRNA-1"/>
    <property type="gene ID" value="GPUH_0000013601"/>
</dbReference>
<dbReference type="PANTHER" id="PTHR11699">
    <property type="entry name" value="ALDEHYDE DEHYDROGENASE-RELATED"/>
    <property type="match status" value="1"/>
</dbReference>
<dbReference type="Gene3D" id="3.40.309.10">
    <property type="entry name" value="Aldehyde Dehydrogenase, Chain A, domain 2"/>
    <property type="match status" value="1"/>
</dbReference>
<dbReference type="InterPro" id="IPR015590">
    <property type="entry name" value="Aldehyde_DH_dom"/>
</dbReference>
<dbReference type="FunFam" id="3.40.309.10:FF:000001">
    <property type="entry name" value="Mitochondrial aldehyde dehydrogenase 2"/>
    <property type="match status" value="1"/>
</dbReference>
<protein>
    <submittedName>
        <fullName evidence="7">Aldedh domain-containing protein</fullName>
    </submittedName>
</protein>
<dbReference type="InterPro" id="IPR016163">
    <property type="entry name" value="Ald_DH_C"/>
</dbReference>
<evidence type="ECO:0000256" key="3">
    <source>
        <dbReference type="SAM" id="SignalP"/>
    </source>
</evidence>
<dbReference type="Pfam" id="PF00171">
    <property type="entry name" value="Aldedh"/>
    <property type="match status" value="1"/>
</dbReference>
<feature type="domain" description="Aldehyde dehydrogenase" evidence="4">
    <location>
        <begin position="19"/>
        <end position="188"/>
    </location>
</feature>
<keyword evidence="2" id="KW-0560">Oxidoreductase</keyword>
<evidence type="ECO:0000313" key="5">
    <source>
        <dbReference type="EMBL" id="VDK27471.1"/>
    </source>
</evidence>
<dbReference type="SUPFAM" id="SSF53720">
    <property type="entry name" value="ALDH-like"/>
    <property type="match status" value="1"/>
</dbReference>
<dbReference type="InterPro" id="IPR016160">
    <property type="entry name" value="Ald_DH_CS_CYS"/>
</dbReference>
<comment type="similarity">
    <text evidence="1">Belongs to the aldehyde dehydrogenase family.</text>
</comment>
<evidence type="ECO:0000256" key="1">
    <source>
        <dbReference type="ARBA" id="ARBA00009986"/>
    </source>
</evidence>
<evidence type="ECO:0000259" key="4">
    <source>
        <dbReference type="Pfam" id="PF00171"/>
    </source>
</evidence>
<dbReference type="Proteomes" id="UP000271098">
    <property type="component" value="Unassembled WGS sequence"/>
</dbReference>
<keyword evidence="3" id="KW-0732">Signal</keyword>
<feature type="chain" id="PRO_5043138411" evidence="3">
    <location>
        <begin position="19"/>
        <end position="188"/>
    </location>
</feature>
<proteinExistence type="inferred from homology"/>
<dbReference type="EMBL" id="UYRT01000094">
    <property type="protein sequence ID" value="VDK27471.1"/>
    <property type="molecule type" value="Genomic_DNA"/>
</dbReference>
<dbReference type="AlphaFoldDB" id="A0A183CUJ6"/>
<reference evidence="7" key="1">
    <citation type="submission" date="2016-06" db="UniProtKB">
        <authorList>
            <consortium name="WormBaseParasite"/>
        </authorList>
    </citation>
    <scope>IDENTIFICATION</scope>
</reference>
<dbReference type="PROSITE" id="PS00070">
    <property type="entry name" value="ALDEHYDE_DEHYDR_CYS"/>
    <property type="match status" value="1"/>
</dbReference>
<evidence type="ECO:0000313" key="7">
    <source>
        <dbReference type="WBParaSite" id="GPUH_0000013601-mRNA-1"/>
    </source>
</evidence>
<reference evidence="5 6" key="2">
    <citation type="submission" date="2018-11" db="EMBL/GenBank/DDBJ databases">
        <authorList>
            <consortium name="Pathogen Informatics"/>
        </authorList>
    </citation>
    <scope>NUCLEOTIDE SEQUENCE [LARGE SCALE GENOMIC DNA]</scope>
</reference>
<organism evidence="7">
    <name type="scientific">Gongylonema pulchrum</name>
    <dbReference type="NCBI Taxonomy" id="637853"/>
    <lineage>
        <taxon>Eukaryota</taxon>
        <taxon>Metazoa</taxon>
        <taxon>Ecdysozoa</taxon>
        <taxon>Nematoda</taxon>
        <taxon>Chromadorea</taxon>
        <taxon>Rhabditida</taxon>
        <taxon>Spirurina</taxon>
        <taxon>Spiruromorpha</taxon>
        <taxon>Spiruroidea</taxon>
        <taxon>Gongylonematidae</taxon>
        <taxon>Gongylonema</taxon>
    </lineage>
</organism>
<name>A0A183CUJ6_9BILA</name>